<comment type="similarity">
    <text evidence="3 10 13">Belongs to the IPP transferase family.</text>
</comment>
<organism evidence="14 15">
    <name type="scientific">Candidatus Olsenella excrementavium</name>
    <dbReference type="NCBI Taxonomy" id="2838709"/>
    <lineage>
        <taxon>Bacteria</taxon>
        <taxon>Bacillati</taxon>
        <taxon>Actinomycetota</taxon>
        <taxon>Coriobacteriia</taxon>
        <taxon>Coriobacteriales</taxon>
        <taxon>Atopobiaceae</taxon>
        <taxon>Olsenella</taxon>
    </lineage>
</organism>
<dbReference type="GO" id="GO:0006400">
    <property type="term" value="P:tRNA modification"/>
    <property type="evidence" value="ECO:0007669"/>
    <property type="project" value="TreeGrafter"/>
</dbReference>
<dbReference type="AlphaFoldDB" id="A0A9D2CHT8"/>
<dbReference type="Gene3D" id="1.10.20.140">
    <property type="match status" value="1"/>
</dbReference>
<dbReference type="InterPro" id="IPR018022">
    <property type="entry name" value="IPT"/>
</dbReference>
<evidence type="ECO:0000256" key="10">
    <source>
        <dbReference type="HAMAP-Rule" id="MF_00185"/>
    </source>
</evidence>
<dbReference type="EC" id="2.5.1.75" evidence="10"/>
<dbReference type="InterPro" id="IPR027417">
    <property type="entry name" value="P-loop_NTPase"/>
</dbReference>
<evidence type="ECO:0000256" key="7">
    <source>
        <dbReference type="ARBA" id="ARBA00022840"/>
    </source>
</evidence>
<protein>
    <recommendedName>
        <fullName evidence="10">tRNA dimethylallyltransferase</fullName>
        <ecNumber evidence="10">2.5.1.75</ecNumber>
    </recommendedName>
    <alternativeName>
        <fullName evidence="10">Dimethylallyl diphosphate:tRNA dimethylallyltransferase</fullName>
        <shortName evidence="10">DMAPP:tRNA dimethylallyltransferase</shortName>
        <shortName evidence="10">DMATase</shortName>
    </alternativeName>
    <alternativeName>
        <fullName evidence="10">Isopentenyl-diphosphate:tRNA isopentenyltransferase</fullName>
        <shortName evidence="10">IPP transferase</shortName>
        <shortName evidence="10">IPPT</shortName>
        <shortName evidence="10">IPTase</shortName>
    </alternativeName>
</protein>
<gene>
    <name evidence="10 14" type="primary">miaA</name>
    <name evidence="14" type="ORF">IAA42_07515</name>
</gene>
<keyword evidence="8 10" id="KW-0460">Magnesium</keyword>
<evidence type="ECO:0000256" key="1">
    <source>
        <dbReference type="ARBA" id="ARBA00001946"/>
    </source>
</evidence>
<evidence type="ECO:0000313" key="15">
    <source>
        <dbReference type="Proteomes" id="UP000824133"/>
    </source>
</evidence>
<proteinExistence type="inferred from homology"/>
<comment type="cofactor">
    <cofactor evidence="1 10">
        <name>Mg(2+)</name>
        <dbReference type="ChEBI" id="CHEBI:18420"/>
    </cofactor>
</comment>
<evidence type="ECO:0000256" key="5">
    <source>
        <dbReference type="ARBA" id="ARBA00022694"/>
    </source>
</evidence>
<keyword evidence="5 10" id="KW-0819">tRNA processing</keyword>
<dbReference type="PANTHER" id="PTHR11088:SF60">
    <property type="entry name" value="TRNA DIMETHYLALLYLTRANSFERASE"/>
    <property type="match status" value="1"/>
</dbReference>
<keyword evidence="4 10" id="KW-0808">Transferase</keyword>
<dbReference type="HAMAP" id="MF_00185">
    <property type="entry name" value="IPP_trans"/>
    <property type="match status" value="1"/>
</dbReference>
<reference evidence="14" key="1">
    <citation type="journal article" date="2021" name="PeerJ">
        <title>Extensive microbial diversity within the chicken gut microbiome revealed by metagenomics and culture.</title>
        <authorList>
            <person name="Gilroy R."/>
            <person name="Ravi A."/>
            <person name="Getino M."/>
            <person name="Pursley I."/>
            <person name="Horton D.L."/>
            <person name="Alikhan N.F."/>
            <person name="Baker D."/>
            <person name="Gharbi K."/>
            <person name="Hall N."/>
            <person name="Watson M."/>
            <person name="Adriaenssens E.M."/>
            <person name="Foster-Nyarko E."/>
            <person name="Jarju S."/>
            <person name="Secka A."/>
            <person name="Antonio M."/>
            <person name="Oren A."/>
            <person name="Chaudhuri R.R."/>
            <person name="La Ragione R."/>
            <person name="Hildebrand F."/>
            <person name="Pallen M.J."/>
        </authorList>
    </citation>
    <scope>NUCLEOTIDE SEQUENCE</scope>
    <source>
        <strain evidence="14">ChiHjej10B9-743</strain>
    </source>
</reference>
<comment type="function">
    <text evidence="2 10 12">Catalyzes the transfer of a dimethylallyl group onto the adenine at position 37 in tRNAs that read codons beginning with uridine, leading to the formation of N6-(dimethylallyl)adenosine (i(6)A).</text>
</comment>
<evidence type="ECO:0000256" key="8">
    <source>
        <dbReference type="ARBA" id="ARBA00022842"/>
    </source>
</evidence>
<name>A0A9D2CHT8_9ACTN</name>
<evidence type="ECO:0000256" key="13">
    <source>
        <dbReference type="RuleBase" id="RU003785"/>
    </source>
</evidence>
<evidence type="ECO:0000256" key="9">
    <source>
        <dbReference type="ARBA" id="ARBA00049563"/>
    </source>
</evidence>
<evidence type="ECO:0000256" key="4">
    <source>
        <dbReference type="ARBA" id="ARBA00022679"/>
    </source>
</evidence>
<feature type="binding site" evidence="10">
    <location>
        <begin position="11"/>
        <end position="18"/>
    </location>
    <ligand>
        <name>ATP</name>
        <dbReference type="ChEBI" id="CHEBI:30616"/>
    </ligand>
</feature>
<keyword evidence="6 10" id="KW-0547">Nucleotide-binding</keyword>
<comment type="subunit">
    <text evidence="10">Monomer.</text>
</comment>
<evidence type="ECO:0000313" key="14">
    <source>
        <dbReference type="EMBL" id="HIY80264.1"/>
    </source>
</evidence>
<dbReference type="Pfam" id="PF01715">
    <property type="entry name" value="IPPT"/>
    <property type="match status" value="1"/>
</dbReference>
<evidence type="ECO:0000256" key="3">
    <source>
        <dbReference type="ARBA" id="ARBA00005842"/>
    </source>
</evidence>
<evidence type="ECO:0000256" key="11">
    <source>
        <dbReference type="RuleBase" id="RU003783"/>
    </source>
</evidence>
<evidence type="ECO:0000256" key="12">
    <source>
        <dbReference type="RuleBase" id="RU003784"/>
    </source>
</evidence>
<sequence>MSRGRVVCVVGPTASGKSAVAELLATRLGSSVISVDAMQVYRGMDVGTAKTPVVERRCPLVMVDVADVDEDYSVQRFQHDARSCVDGLLCEGCVPVLCGGTGLYLDAVIDEMEFPAGEKDGSVREAYERMASERGPQALHTLLAERDPESAALIHPNNVRRVVRALEMFDEGVSYARHHEGLRERRPHYDAQIWGLSWPRETLYARIDARVDEMMAEGLLDEVRVLAGRGLTGDVTAGQAIGYKELLEVLAGAASLEEAVELIKRRTRRYAKRQLSWFRRDGRVRWLEMDRLGVEDACESILAGLCLKGD</sequence>
<dbReference type="SUPFAM" id="SSF52540">
    <property type="entry name" value="P-loop containing nucleoside triphosphate hydrolases"/>
    <property type="match status" value="1"/>
</dbReference>
<accession>A0A9D2CHT8</accession>
<dbReference type="PANTHER" id="PTHR11088">
    <property type="entry name" value="TRNA DIMETHYLALLYLTRANSFERASE"/>
    <property type="match status" value="1"/>
</dbReference>
<feature type="site" description="Interaction with substrate tRNA" evidence="10">
    <location>
        <position position="101"/>
    </location>
</feature>
<comment type="caution">
    <text evidence="14">The sequence shown here is derived from an EMBL/GenBank/DDBJ whole genome shotgun (WGS) entry which is preliminary data.</text>
</comment>
<dbReference type="Gene3D" id="3.40.50.300">
    <property type="entry name" value="P-loop containing nucleotide triphosphate hydrolases"/>
    <property type="match status" value="1"/>
</dbReference>
<dbReference type="GO" id="GO:0005524">
    <property type="term" value="F:ATP binding"/>
    <property type="evidence" value="ECO:0007669"/>
    <property type="project" value="UniProtKB-UniRule"/>
</dbReference>
<dbReference type="NCBIfam" id="TIGR00174">
    <property type="entry name" value="miaA"/>
    <property type="match status" value="1"/>
</dbReference>
<dbReference type="EMBL" id="DXCP01000056">
    <property type="protein sequence ID" value="HIY80264.1"/>
    <property type="molecule type" value="Genomic_DNA"/>
</dbReference>
<comment type="caution">
    <text evidence="10">Lacks conserved residue(s) required for the propagation of feature annotation.</text>
</comment>
<feature type="site" description="Interaction with substrate tRNA" evidence="10">
    <location>
        <position position="124"/>
    </location>
</feature>
<comment type="catalytic activity">
    <reaction evidence="9 10 11">
        <text>adenosine(37) in tRNA + dimethylallyl diphosphate = N(6)-dimethylallyladenosine(37) in tRNA + diphosphate</text>
        <dbReference type="Rhea" id="RHEA:26482"/>
        <dbReference type="Rhea" id="RHEA-COMP:10162"/>
        <dbReference type="Rhea" id="RHEA-COMP:10375"/>
        <dbReference type="ChEBI" id="CHEBI:33019"/>
        <dbReference type="ChEBI" id="CHEBI:57623"/>
        <dbReference type="ChEBI" id="CHEBI:74411"/>
        <dbReference type="ChEBI" id="CHEBI:74415"/>
        <dbReference type="EC" id="2.5.1.75"/>
    </reaction>
</comment>
<reference evidence="14" key="2">
    <citation type="submission" date="2021-04" db="EMBL/GenBank/DDBJ databases">
        <authorList>
            <person name="Gilroy R."/>
        </authorList>
    </citation>
    <scope>NUCLEOTIDE SEQUENCE</scope>
    <source>
        <strain evidence="14">ChiHjej10B9-743</strain>
    </source>
</reference>
<evidence type="ECO:0000256" key="6">
    <source>
        <dbReference type="ARBA" id="ARBA00022741"/>
    </source>
</evidence>
<dbReference type="GO" id="GO:0052381">
    <property type="term" value="F:tRNA dimethylallyltransferase activity"/>
    <property type="evidence" value="ECO:0007669"/>
    <property type="project" value="UniProtKB-UniRule"/>
</dbReference>
<dbReference type="Proteomes" id="UP000824133">
    <property type="component" value="Unassembled WGS sequence"/>
</dbReference>
<keyword evidence="7 10" id="KW-0067">ATP-binding</keyword>
<evidence type="ECO:0000256" key="2">
    <source>
        <dbReference type="ARBA" id="ARBA00003213"/>
    </source>
</evidence>
<dbReference type="InterPro" id="IPR039657">
    <property type="entry name" value="Dimethylallyltransferase"/>
</dbReference>
<feature type="binding site" evidence="10">
    <location>
        <begin position="13"/>
        <end position="18"/>
    </location>
    <ligand>
        <name>substrate</name>
    </ligand>
</feature>